<feature type="short sequence motif" description="Interaction with polymerase core subunit RpoC" evidence="6">
    <location>
        <begin position="592"/>
        <end position="595"/>
    </location>
</feature>
<dbReference type="InterPro" id="IPR050239">
    <property type="entry name" value="Sigma-70_RNA_pol_init_factors"/>
</dbReference>
<dbReference type="PROSITE" id="PS00715">
    <property type="entry name" value="SIGMA70_1"/>
    <property type="match status" value="1"/>
</dbReference>
<dbReference type="CDD" id="cd06171">
    <property type="entry name" value="Sigma70_r4"/>
    <property type="match status" value="1"/>
</dbReference>
<dbReference type="PROSITE" id="PS00716">
    <property type="entry name" value="SIGMA70_2"/>
    <property type="match status" value="1"/>
</dbReference>
<dbReference type="AlphaFoldDB" id="A0A1H8IZZ6"/>
<evidence type="ECO:0000259" key="10">
    <source>
        <dbReference type="PROSITE" id="PS00716"/>
    </source>
</evidence>
<feature type="region of interest" description="Sigma-70 factor domain-3" evidence="6">
    <location>
        <begin position="647"/>
        <end position="723"/>
    </location>
</feature>
<dbReference type="InterPro" id="IPR009042">
    <property type="entry name" value="RNA_pol_sigma70_r1_2"/>
</dbReference>
<dbReference type="InterPro" id="IPR014284">
    <property type="entry name" value="RNA_pol_sigma-70_dom"/>
</dbReference>
<evidence type="ECO:0000256" key="5">
    <source>
        <dbReference type="ARBA" id="ARBA00023163"/>
    </source>
</evidence>
<dbReference type="Proteomes" id="UP000183898">
    <property type="component" value="Unassembled WGS sequence"/>
</dbReference>
<dbReference type="InterPro" id="IPR007631">
    <property type="entry name" value="RNA_pol_sigma_70_non-ess"/>
</dbReference>
<dbReference type="InterPro" id="IPR007624">
    <property type="entry name" value="RNA_pol_sigma70_r3"/>
</dbReference>
<keyword evidence="7" id="KW-0040">ANK repeat</keyword>
<dbReference type="SUPFAM" id="SSF88946">
    <property type="entry name" value="Sigma2 domain of RNA polymerase sigma factors"/>
    <property type="match status" value="1"/>
</dbReference>
<keyword evidence="8" id="KW-0175">Coiled coil</keyword>
<dbReference type="InterPro" id="IPR000943">
    <property type="entry name" value="RNA_pol_sigma70"/>
</dbReference>
<name>A0A1H8IZZ6_9PROT</name>
<dbReference type="NCBIfam" id="TIGR02393">
    <property type="entry name" value="RpoD_Cterm"/>
    <property type="match status" value="1"/>
</dbReference>
<feature type="coiled-coil region" evidence="8">
    <location>
        <begin position="547"/>
        <end position="574"/>
    </location>
</feature>
<dbReference type="Pfam" id="PF12796">
    <property type="entry name" value="Ank_2"/>
    <property type="match status" value="1"/>
</dbReference>
<dbReference type="GO" id="GO:0005737">
    <property type="term" value="C:cytoplasm"/>
    <property type="evidence" value="ECO:0007669"/>
    <property type="project" value="UniProtKB-SubCell"/>
</dbReference>
<evidence type="ECO:0000313" key="11">
    <source>
        <dbReference type="EMBL" id="SEN73487.1"/>
    </source>
</evidence>
<comment type="subunit">
    <text evidence="6">Interacts transiently with the RNA polymerase catalytic core.</text>
</comment>
<dbReference type="EMBL" id="FOCT01000006">
    <property type="protein sequence ID" value="SEN73487.1"/>
    <property type="molecule type" value="Genomic_DNA"/>
</dbReference>
<dbReference type="InterPro" id="IPR028630">
    <property type="entry name" value="Sigma70_RpoD"/>
</dbReference>
<evidence type="ECO:0000256" key="7">
    <source>
        <dbReference type="PROSITE-ProRule" id="PRU00023"/>
    </source>
</evidence>
<dbReference type="GO" id="GO:0016987">
    <property type="term" value="F:sigma factor activity"/>
    <property type="evidence" value="ECO:0007669"/>
    <property type="project" value="UniProtKB-UniRule"/>
</dbReference>
<evidence type="ECO:0000256" key="4">
    <source>
        <dbReference type="ARBA" id="ARBA00023125"/>
    </source>
</evidence>
<evidence type="ECO:0000256" key="2">
    <source>
        <dbReference type="ARBA" id="ARBA00023015"/>
    </source>
</evidence>
<keyword evidence="3 6" id="KW-0731">Sigma factor</keyword>
<dbReference type="NCBIfam" id="TIGR02937">
    <property type="entry name" value="sigma70-ECF"/>
    <property type="match status" value="1"/>
</dbReference>
<dbReference type="PROSITE" id="PS50088">
    <property type="entry name" value="ANK_REPEAT"/>
    <property type="match status" value="1"/>
</dbReference>
<dbReference type="Gene3D" id="1.10.601.10">
    <property type="entry name" value="RNA Polymerase Primary Sigma Factor"/>
    <property type="match status" value="1"/>
</dbReference>
<evidence type="ECO:0000256" key="1">
    <source>
        <dbReference type="ARBA" id="ARBA00022490"/>
    </source>
</evidence>
<comment type="function">
    <text evidence="6">Sigma factors are initiation factors that promote the attachment of RNA polymerase to specific initiation sites and are then released. This sigma factor is the primary sigma factor during exponential growth.</text>
</comment>
<sequence>MSGQSELFRGQLNRLLKMSVLAGDLPAVKLHIRRGENVNSKDDKGRSPLTLAVSKGHVEICKILLEAGADVRERDDEGNDALSIAIGSGFVGLALILTEHQERALAQYSAEEQHKKYPLAESQRANYEVSADEDRWDLSCWQAVEDSTPPPSDGECLTLVSALQSNISAHIPIDTSEDWSDIDIDLPNFQRDRSRKIALSEDDRFAVQDILFVGMRDGSVPRWRITELVLGDDGEVDPESEMRLLFALGDLGIAIDEADWSLHPGESTLVGEEWERMAEEAISFLTQRTYRDNVQLYQKDIGSIKLLSREEEIKIAKRIEDGLKQIIQALSASPPSIAEILELATEVVQDATADDLVDGLFDKETQVIAEEEISNELFELELDAAHFDEGGDVVGSSDKMFRSKATALDRFAVIQNAYLDMKKALKRGSGNKAYKDIQDKISAELMALDFSAKMVERLCDSQRCLVDEMRSYERKVRELCVTKAGMPLNHFIKTFTGNESNLDWITQEIALAKPYSQALEQYQPTIVEQQQNLVTLQKRVGIPLKELKEINRRISTGEAKVRRAKREMTEANLRLVVSIAKKYTNFGLQFLDLIQEGNIGLMKAVDKFDYRRGYKFSTYATWWIRQAITRSIADQARTIRIPVHMIETINKMNRISRQILQETGQEPKPALLAQRMEMPEEKIRKILKISEEPISLETLIGDDEDSYLGDFIEDSATMSPADAAIFTILRDVTKETLDSLPPREAKVLRLRFGIELTTDYTLEEIGEQFDVTRERIRQIEAKALRLLRHPSRAERLRSFLECDHEP</sequence>
<dbReference type="InterPro" id="IPR007630">
    <property type="entry name" value="RNA_pol_sigma70_r4"/>
</dbReference>
<protein>
    <recommendedName>
        <fullName evidence="6">RNA polymerase sigma factor RpoD</fullName>
    </recommendedName>
    <alternativeName>
        <fullName evidence="6">Sigma-70</fullName>
    </alternativeName>
</protein>
<dbReference type="PANTHER" id="PTHR30603">
    <property type="entry name" value="RNA POLYMERASE SIGMA FACTOR RPO"/>
    <property type="match status" value="1"/>
</dbReference>
<dbReference type="InterPro" id="IPR007627">
    <property type="entry name" value="RNA_pol_sigma70_r2"/>
</dbReference>
<dbReference type="SUPFAM" id="SSF88659">
    <property type="entry name" value="Sigma3 and sigma4 domains of RNA polymerase sigma factors"/>
    <property type="match status" value="2"/>
</dbReference>
<dbReference type="HAMAP" id="MF_00963">
    <property type="entry name" value="Sigma70_RpoD_SigA"/>
    <property type="match status" value="1"/>
</dbReference>
<dbReference type="FunFam" id="1.10.10.10:FF:000002">
    <property type="entry name" value="RNA polymerase sigma factor SigA"/>
    <property type="match status" value="1"/>
</dbReference>
<dbReference type="Pfam" id="PF04542">
    <property type="entry name" value="Sigma70_r2"/>
    <property type="match status" value="1"/>
</dbReference>
<dbReference type="Pfam" id="PF00140">
    <property type="entry name" value="Sigma70_r1_2"/>
    <property type="match status" value="1"/>
</dbReference>
<organism evidence="11 12">
    <name type="scientific">Nitrosospira multiformis</name>
    <dbReference type="NCBI Taxonomy" id="1231"/>
    <lineage>
        <taxon>Bacteria</taxon>
        <taxon>Pseudomonadati</taxon>
        <taxon>Pseudomonadota</taxon>
        <taxon>Betaproteobacteria</taxon>
        <taxon>Nitrosomonadales</taxon>
        <taxon>Nitrosomonadaceae</taxon>
        <taxon>Nitrosospira</taxon>
    </lineage>
</organism>
<reference evidence="11 12" key="1">
    <citation type="submission" date="2016-10" db="EMBL/GenBank/DDBJ databases">
        <authorList>
            <person name="de Groot N.N."/>
        </authorList>
    </citation>
    <scope>NUCLEOTIDE SEQUENCE [LARGE SCALE GENOMIC DNA]</scope>
    <source>
        <strain evidence="11 12">Nl18</strain>
    </source>
</reference>
<evidence type="ECO:0000313" key="12">
    <source>
        <dbReference type="Proteomes" id="UP000183898"/>
    </source>
</evidence>
<dbReference type="FunFam" id="1.10.601.10:FF:000001">
    <property type="entry name" value="RNA polymerase sigma factor SigA"/>
    <property type="match status" value="1"/>
</dbReference>
<evidence type="ECO:0000256" key="6">
    <source>
        <dbReference type="HAMAP-Rule" id="MF_00963"/>
    </source>
</evidence>
<dbReference type="InterPro" id="IPR012760">
    <property type="entry name" value="RNA_pol_sigma_RpoD_C"/>
</dbReference>
<feature type="domain" description="RNA polymerase sigma-70" evidence="9">
    <location>
        <begin position="592"/>
        <end position="605"/>
    </location>
</feature>
<dbReference type="GO" id="GO:0003677">
    <property type="term" value="F:DNA binding"/>
    <property type="evidence" value="ECO:0007669"/>
    <property type="project" value="UniProtKB-UniRule"/>
</dbReference>
<comment type="similarity">
    <text evidence="6">Belongs to the sigma-70 factor family. RpoD/SigA subfamily.</text>
</comment>
<dbReference type="GO" id="GO:0006352">
    <property type="term" value="P:DNA-templated transcription initiation"/>
    <property type="evidence" value="ECO:0007669"/>
    <property type="project" value="UniProtKB-UniRule"/>
</dbReference>
<dbReference type="Gene3D" id="1.25.40.20">
    <property type="entry name" value="Ankyrin repeat-containing domain"/>
    <property type="match status" value="1"/>
</dbReference>
<dbReference type="PROSITE" id="PS50297">
    <property type="entry name" value="ANK_REP_REGION"/>
    <property type="match status" value="1"/>
</dbReference>
<dbReference type="Gene3D" id="1.10.10.10">
    <property type="entry name" value="Winged helix-like DNA-binding domain superfamily/Winged helix DNA-binding domain"/>
    <property type="match status" value="2"/>
</dbReference>
<dbReference type="SUPFAM" id="SSF48403">
    <property type="entry name" value="Ankyrin repeat"/>
    <property type="match status" value="1"/>
</dbReference>
<dbReference type="InterPro" id="IPR013325">
    <property type="entry name" value="RNA_pol_sigma_r2"/>
</dbReference>
<feature type="repeat" description="ANK" evidence="7">
    <location>
        <begin position="44"/>
        <end position="76"/>
    </location>
</feature>
<dbReference type="Pfam" id="PF04546">
    <property type="entry name" value="Sigma70_ner"/>
    <property type="match status" value="1"/>
</dbReference>
<dbReference type="PANTHER" id="PTHR30603:SF60">
    <property type="entry name" value="RNA POLYMERASE SIGMA FACTOR RPOD"/>
    <property type="match status" value="1"/>
</dbReference>
<dbReference type="Pfam" id="PF04545">
    <property type="entry name" value="Sigma70_r4"/>
    <property type="match status" value="1"/>
</dbReference>
<gene>
    <name evidence="6" type="primary">rpoD</name>
    <name evidence="11" type="ORF">SAMN05216404_106228</name>
</gene>
<accession>A0A1H8IZZ6</accession>
<feature type="region of interest" description="Sigma-70 factor domain-2" evidence="6">
    <location>
        <begin position="568"/>
        <end position="638"/>
    </location>
</feature>
<keyword evidence="2 6" id="KW-0805">Transcription regulation</keyword>
<dbReference type="InterPro" id="IPR036770">
    <property type="entry name" value="Ankyrin_rpt-contain_sf"/>
</dbReference>
<feature type="DNA-binding region" description="H-T-H motif" evidence="6">
    <location>
        <begin position="762"/>
        <end position="781"/>
    </location>
</feature>
<evidence type="ECO:0000256" key="8">
    <source>
        <dbReference type="SAM" id="Coils"/>
    </source>
</evidence>
<evidence type="ECO:0000259" key="9">
    <source>
        <dbReference type="PROSITE" id="PS00715"/>
    </source>
</evidence>
<dbReference type="InterPro" id="IPR002110">
    <property type="entry name" value="Ankyrin_rpt"/>
</dbReference>
<dbReference type="Pfam" id="PF04539">
    <property type="entry name" value="Sigma70_r3"/>
    <property type="match status" value="1"/>
</dbReference>
<dbReference type="SMART" id="SM00248">
    <property type="entry name" value="ANK"/>
    <property type="match status" value="2"/>
</dbReference>
<feature type="region of interest" description="Sigma-70 factor domain-4" evidence="6">
    <location>
        <begin position="736"/>
        <end position="789"/>
    </location>
</feature>
<dbReference type="NCBIfam" id="NF004208">
    <property type="entry name" value="PRK05658.1"/>
    <property type="match status" value="1"/>
</dbReference>
<feature type="domain" description="RNA polymerase sigma-70" evidence="10">
    <location>
        <begin position="761"/>
        <end position="787"/>
    </location>
</feature>
<dbReference type="InterPro" id="IPR036388">
    <property type="entry name" value="WH-like_DNA-bd_sf"/>
</dbReference>
<keyword evidence="1 6" id="KW-0963">Cytoplasm</keyword>
<comment type="subcellular location">
    <subcellularLocation>
        <location evidence="6">Cytoplasm</location>
    </subcellularLocation>
</comment>
<keyword evidence="4 6" id="KW-0238">DNA-binding</keyword>
<proteinExistence type="inferred from homology"/>
<dbReference type="InterPro" id="IPR013324">
    <property type="entry name" value="RNA_pol_sigma_r3/r4-like"/>
</dbReference>
<keyword evidence="5 6" id="KW-0804">Transcription</keyword>
<dbReference type="PRINTS" id="PR00046">
    <property type="entry name" value="SIGMA70FCT"/>
</dbReference>
<evidence type="ECO:0000256" key="3">
    <source>
        <dbReference type="ARBA" id="ARBA00023082"/>
    </source>
</evidence>